<comment type="caution">
    <text evidence="3">The sequence shown here is derived from an EMBL/GenBank/DDBJ whole genome shotgun (WGS) entry which is preliminary data.</text>
</comment>
<organism evidence="3 4">
    <name type="scientific">Fasciolopsis buskii</name>
    <dbReference type="NCBI Taxonomy" id="27845"/>
    <lineage>
        <taxon>Eukaryota</taxon>
        <taxon>Metazoa</taxon>
        <taxon>Spiralia</taxon>
        <taxon>Lophotrochozoa</taxon>
        <taxon>Platyhelminthes</taxon>
        <taxon>Trematoda</taxon>
        <taxon>Digenea</taxon>
        <taxon>Plagiorchiida</taxon>
        <taxon>Echinostomata</taxon>
        <taxon>Echinostomatoidea</taxon>
        <taxon>Fasciolidae</taxon>
        <taxon>Fasciolopsis</taxon>
    </lineage>
</organism>
<feature type="chain" id="PRO_5034774070" evidence="2">
    <location>
        <begin position="23"/>
        <end position="113"/>
    </location>
</feature>
<evidence type="ECO:0000256" key="2">
    <source>
        <dbReference type="SAM" id="SignalP"/>
    </source>
</evidence>
<reference evidence="3" key="1">
    <citation type="submission" date="2019-05" db="EMBL/GenBank/DDBJ databases">
        <title>Annotation for the trematode Fasciolopsis buski.</title>
        <authorList>
            <person name="Choi Y.-J."/>
        </authorList>
    </citation>
    <scope>NUCLEOTIDE SEQUENCE</scope>
    <source>
        <strain evidence="3">HT</strain>
        <tissue evidence="3">Whole worm</tissue>
    </source>
</reference>
<evidence type="ECO:0000256" key="1">
    <source>
        <dbReference type="SAM" id="Phobius"/>
    </source>
</evidence>
<keyword evidence="1" id="KW-0472">Membrane</keyword>
<feature type="signal peptide" evidence="2">
    <location>
        <begin position="1"/>
        <end position="22"/>
    </location>
</feature>
<evidence type="ECO:0000313" key="3">
    <source>
        <dbReference type="EMBL" id="KAA0191145.1"/>
    </source>
</evidence>
<dbReference type="OrthoDB" id="6274614at2759"/>
<dbReference type="EMBL" id="LUCM01006528">
    <property type="protein sequence ID" value="KAA0191145.1"/>
    <property type="molecule type" value="Genomic_DNA"/>
</dbReference>
<gene>
    <name evidence="3" type="ORF">FBUS_10531</name>
</gene>
<keyword evidence="1" id="KW-0812">Transmembrane</keyword>
<protein>
    <submittedName>
        <fullName evidence="3">Uncharacterized protein</fullName>
    </submittedName>
</protein>
<feature type="transmembrane region" description="Helical" evidence="1">
    <location>
        <begin position="77"/>
        <end position="96"/>
    </location>
</feature>
<keyword evidence="4" id="KW-1185">Reference proteome</keyword>
<name>A0A8E0RXX5_9TREM</name>
<feature type="transmembrane region" description="Helical" evidence="1">
    <location>
        <begin position="42"/>
        <end position="65"/>
    </location>
</feature>
<proteinExistence type="predicted"/>
<dbReference type="AlphaFoldDB" id="A0A8E0RXX5"/>
<sequence length="113" mass="12170">MGMLGKLLCMLACALGVMCTLAAIIEQKDEFRNDYLSDAAKASLGCLVIAFFIFAGALVFLFITLCCACSDTCMGTIIAVAGVFGCKFHVSVYWYFHTLSVNSTLRLSVKKSA</sequence>
<keyword evidence="2" id="KW-0732">Signal</keyword>
<accession>A0A8E0RXX5</accession>
<dbReference type="Proteomes" id="UP000728185">
    <property type="component" value="Unassembled WGS sequence"/>
</dbReference>
<keyword evidence="1" id="KW-1133">Transmembrane helix</keyword>
<evidence type="ECO:0000313" key="4">
    <source>
        <dbReference type="Proteomes" id="UP000728185"/>
    </source>
</evidence>